<proteinExistence type="inferred from homology"/>
<evidence type="ECO:0000313" key="6">
    <source>
        <dbReference type="EMBL" id="AGS53793.1"/>
    </source>
</evidence>
<sequence length="393" mass="43284">MFKKIITGIVPLIVGLMLVLAVVGCNDDRISNYEPPDIQQSFNDKTAAQLVAGMTVGWNLGNTLDAAHLTWLGSNPTVTQMETAWGNPVTTQANITAVKNAGFNTIRIPVSWTKAVDSNYNIRTDWMKRVTEVVNYAASNNMYIILNTHHDEDVFKFTNAQKTASLAAFKKIWEQIADNFKDHNEKLIFEALNEPRNIGASWEWSGGNAEERDNLNEHYKVFVDTVRASGGNNDKRILMVNTYAASGTAAAINGLVIPNDTAVNKIIVSYHNYAPYDFALNTNSALNKWSSSNSGDTSVIKDPIDRVTAKFINNGIPVVIGEFGAMNKNNEATRAAWAQYYVGYARSKGIPCVWWDNGVTTGSGELFGILNRNNNTWVYPQVVTAMVNAASTP</sequence>
<keyword evidence="3 4" id="KW-0326">Glycosidase</keyword>
<feature type="domain" description="Glycoside hydrolase family 5" evidence="5">
    <location>
        <begin position="77"/>
        <end position="358"/>
    </location>
</feature>
<dbReference type="AlphaFoldDB" id="A0A806K252"/>
<dbReference type="InterPro" id="IPR050386">
    <property type="entry name" value="Glycosyl_hydrolase_5"/>
</dbReference>
<keyword evidence="1" id="KW-0732">Signal</keyword>
<dbReference type="GO" id="GO:0009251">
    <property type="term" value="P:glucan catabolic process"/>
    <property type="evidence" value="ECO:0007669"/>
    <property type="project" value="TreeGrafter"/>
</dbReference>
<dbReference type="PROSITE" id="PS51257">
    <property type="entry name" value="PROKAR_LIPOPROTEIN"/>
    <property type="match status" value="1"/>
</dbReference>
<organism evidence="6">
    <name type="scientific">uncultured bacterium contig00039</name>
    <dbReference type="NCBI Taxonomy" id="1181527"/>
    <lineage>
        <taxon>Bacteria</taxon>
        <taxon>environmental samples</taxon>
    </lineage>
</organism>
<evidence type="ECO:0000256" key="1">
    <source>
        <dbReference type="ARBA" id="ARBA00022729"/>
    </source>
</evidence>
<keyword evidence="2 4" id="KW-0378">Hydrolase</keyword>
<dbReference type="SUPFAM" id="SSF51445">
    <property type="entry name" value="(Trans)glycosidases"/>
    <property type="match status" value="1"/>
</dbReference>
<dbReference type="GO" id="GO:0009986">
    <property type="term" value="C:cell surface"/>
    <property type="evidence" value="ECO:0007669"/>
    <property type="project" value="TreeGrafter"/>
</dbReference>
<name>A0A806K252_9BACT</name>
<dbReference type="PANTHER" id="PTHR31297:SF17">
    <property type="entry name" value="ENDOGLUCANASE"/>
    <property type="match status" value="1"/>
</dbReference>
<evidence type="ECO:0000259" key="5">
    <source>
        <dbReference type="Pfam" id="PF00150"/>
    </source>
</evidence>
<accession>A0A806K252</accession>
<protein>
    <submittedName>
        <fullName evidence="6">Glycoside hydrolase family 5</fullName>
    </submittedName>
</protein>
<dbReference type="GO" id="GO:0005576">
    <property type="term" value="C:extracellular region"/>
    <property type="evidence" value="ECO:0007669"/>
    <property type="project" value="TreeGrafter"/>
</dbReference>
<comment type="similarity">
    <text evidence="4">Belongs to the glycosyl hydrolase 5 (cellulase A) family.</text>
</comment>
<dbReference type="EMBL" id="JQ844252">
    <property type="protein sequence ID" value="AGS53793.1"/>
    <property type="molecule type" value="Genomic_DNA"/>
</dbReference>
<dbReference type="Pfam" id="PF00150">
    <property type="entry name" value="Cellulase"/>
    <property type="match status" value="1"/>
</dbReference>
<reference evidence="6" key="1">
    <citation type="submission" date="2012-03" db="EMBL/GenBank/DDBJ databases">
        <title>Functional metagenomics reveals considerable lignocellulase gene clusters in the gut microbiome of a wood-feeding higher termite.</title>
        <authorList>
            <person name="Liu N."/>
        </authorList>
    </citation>
    <scope>NUCLEOTIDE SEQUENCE</scope>
</reference>
<evidence type="ECO:0000256" key="4">
    <source>
        <dbReference type="RuleBase" id="RU361153"/>
    </source>
</evidence>
<dbReference type="InterPro" id="IPR001547">
    <property type="entry name" value="Glyco_hydro_5"/>
</dbReference>
<dbReference type="Gene3D" id="3.20.20.80">
    <property type="entry name" value="Glycosidases"/>
    <property type="match status" value="1"/>
</dbReference>
<dbReference type="GO" id="GO:0008422">
    <property type="term" value="F:beta-glucosidase activity"/>
    <property type="evidence" value="ECO:0007669"/>
    <property type="project" value="TreeGrafter"/>
</dbReference>
<evidence type="ECO:0000256" key="3">
    <source>
        <dbReference type="ARBA" id="ARBA00023295"/>
    </source>
</evidence>
<dbReference type="InterPro" id="IPR017853">
    <property type="entry name" value="GH"/>
</dbReference>
<dbReference type="PANTHER" id="PTHR31297">
    <property type="entry name" value="GLUCAN ENDO-1,6-BETA-GLUCOSIDASE B"/>
    <property type="match status" value="1"/>
</dbReference>
<evidence type="ECO:0000256" key="2">
    <source>
        <dbReference type="ARBA" id="ARBA00022801"/>
    </source>
</evidence>